<evidence type="ECO:0000313" key="2">
    <source>
        <dbReference type="EMBL" id="MDQ0256824.1"/>
    </source>
</evidence>
<dbReference type="InterPro" id="IPR050312">
    <property type="entry name" value="IolE/XylAMocC-like"/>
</dbReference>
<dbReference type="PANTHER" id="PTHR12110">
    <property type="entry name" value="HYDROXYPYRUVATE ISOMERASE"/>
    <property type="match status" value="1"/>
</dbReference>
<dbReference type="InterPro" id="IPR013022">
    <property type="entry name" value="Xyl_isomerase-like_TIM-brl"/>
</dbReference>
<dbReference type="Gene3D" id="3.20.20.150">
    <property type="entry name" value="Divalent-metal-dependent TIM barrel enzymes"/>
    <property type="match status" value="1"/>
</dbReference>
<evidence type="ECO:0000259" key="1">
    <source>
        <dbReference type="Pfam" id="PF01261"/>
    </source>
</evidence>
<name>A0ABU0A117_9BACI</name>
<dbReference type="Proteomes" id="UP001230005">
    <property type="component" value="Unassembled WGS sequence"/>
</dbReference>
<accession>A0ABU0A117</accession>
<protein>
    <submittedName>
        <fullName evidence="2">Sugar phosphate isomerase/epimerase</fullName>
    </submittedName>
</protein>
<dbReference type="GO" id="GO:0016853">
    <property type="term" value="F:isomerase activity"/>
    <property type="evidence" value="ECO:0007669"/>
    <property type="project" value="UniProtKB-KW"/>
</dbReference>
<keyword evidence="2" id="KW-0413">Isomerase</keyword>
<feature type="domain" description="Xylose isomerase-like TIM barrel" evidence="1">
    <location>
        <begin position="20"/>
        <end position="259"/>
    </location>
</feature>
<gene>
    <name evidence="2" type="ORF">J2S74_004246</name>
</gene>
<dbReference type="SUPFAM" id="SSF51658">
    <property type="entry name" value="Xylose isomerase-like"/>
    <property type="match status" value="1"/>
</dbReference>
<evidence type="ECO:0000313" key="3">
    <source>
        <dbReference type="Proteomes" id="UP001230005"/>
    </source>
</evidence>
<dbReference type="EMBL" id="JAUSUG010000020">
    <property type="protein sequence ID" value="MDQ0256824.1"/>
    <property type="molecule type" value="Genomic_DNA"/>
</dbReference>
<sequence length="282" mass="30682">MLKGLTRAGLGQIGGVKEFIQLASEYGFEAIDTDGKSLEDFIAAEGLEGAKAFLQDYNVQIGTIGLSVEWRGTDEEYRSGLQRLVADGEAASALGCTSCTTYILPSTDYNAAQLMAKATTRLRTCAKILGSFGISLGLEFVGPHHLRTRWKNQFIWDLAQTLDFIDAIGEKNVGLLVDAYHCYTTGLSNEELAQLDTSQIVHVHINDAKDIPVEDVLDNDRLYPGEGVIDLVGFLKAVKATGYQGPVAQEILTQQPPTESTDILLKKTQEAYAKLYKAAGLE</sequence>
<dbReference type="RefSeq" id="WP_307329551.1">
    <property type="nucleotide sequence ID" value="NZ_JAUSUG010000020.1"/>
</dbReference>
<dbReference type="Pfam" id="PF01261">
    <property type="entry name" value="AP_endonuc_2"/>
    <property type="match status" value="1"/>
</dbReference>
<dbReference type="PANTHER" id="PTHR12110:SF48">
    <property type="entry name" value="BLL3656 PROTEIN"/>
    <property type="match status" value="1"/>
</dbReference>
<keyword evidence="3" id="KW-1185">Reference proteome</keyword>
<reference evidence="2 3" key="1">
    <citation type="submission" date="2023-07" db="EMBL/GenBank/DDBJ databases">
        <title>Genomic Encyclopedia of Type Strains, Phase IV (KMG-IV): sequencing the most valuable type-strain genomes for metagenomic binning, comparative biology and taxonomic classification.</title>
        <authorList>
            <person name="Goeker M."/>
        </authorList>
    </citation>
    <scope>NUCLEOTIDE SEQUENCE [LARGE SCALE GENOMIC DNA]</scope>
    <source>
        <strain evidence="2 3">DSM 9768</strain>
    </source>
</reference>
<comment type="caution">
    <text evidence="2">The sequence shown here is derived from an EMBL/GenBank/DDBJ whole genome shotgun (WGS) entry which is preliminary data.</text>
</comment>
<proteinExistence type="predicted"/>
<organism evidence="2 3">
    <name type="scientific">Evansella vedderi</name>
    <dbReference type="NCBI Taxonomy" id="38282"/>
    <lineage>
        <taxon>Bacteria</taxon>
        <taxon>Bacillati</taxon>
        <taxon>Bacillota</taxon>
        <taxon>Bacilli</taxon>
        <taxon>Bacillales</taxon>
        <taxon>Bacillaceae</taxon>
        <taxon>Evansella</taxon>
    </lineage>
</organism>
<dbReference type="InterPro" id="IPR036237">
    <property type="entry name" value="Xyl_isomerase-like_sf"/>
</dbReference>